<protein>
    <submittedName>
        <fullName evidence="4">Ankyrin repeat-containing domain protein</fullName>
    </submittedName>
</protein>
<dbReference type="Gene3D" id="1.25.40.20">
    <property type="entry name" value="Ankyrin repeat-containing domain"/>
    <property type="match status" value="1"/>
</dbReference>
<gene>
    <name evidence="4" type="ORF">DFH94DRAFT_700124</name>
</gene>
<accession>A0A9P5JTT4</accession>
<sequence length="116" mass="12791">MHEAAGSGNLDITQLLLSRGADVNTLDHQENSPLHEAVRIVRSQNQDVAELLLKRGSDVDVQNIDDSTPLHEAAGSGNERSLRYRHCDYQHRASHSILSGVTNGHSVPNTRDYALR</sequence>
<evidence type="ECO:0000256" key="2">
    <source>
        <dbReference type="ARBA" id="ARBA00023043"/>
    </source>
</evidence>
<feature type="repeat" description="ANK" evidence="3">
    <location>
        <begin position="1"/>
        <end position="28"/>
    </location>
</feature>
<dbReference type="Pfam" id="PF12796">
    <property type="entry name" value="Ank_2"/>
    <property type="match status" value="1"/>
</dbReference>
<dbReference type="InterPro" id="IPR036770">
    <property type="entry name" value="Ankyrin_rpt-contain_sf"/>
</dbReference>
<dbReference type="PROSITE" id="PS50297">
    <property type="entry name" value="ANK_REP_REGION"/>
    <property type="match status" value="2"/>
</dbReference>
<keyword evidence="5" id="KW-1185">Reference proteome</keyword>
<evidence type="ECO:0000256" key="3">
    <source>
        <dbReference type="PROSITE-ProRule" id="PRU00023"/>
    </source>
</evidence>
<dbReference type="EMBL" id="WHVB01000140">
    <property type="protein sequence ID" value="KAF8461145.1"/>
    <property type="molecule type" value="Genomic_DNA"/>
</dbReference>
<feature type="repeat" description="ANK" evidence="3">
    <location>
        <begin position="29"/>
        <end position="64"/>
    </location>
</feature>
<keyword evidence="1" id="KW-0677">Repeat</keyword>
<keyword evidence="2 3" id="KW-0040">ANK repeat</keyword>
<organism evidence="4 5">
    <name type="scientific">Russula ochroleuca</name>
    <dbReference type="NCBI Taxonomy" id="152965"/>
    <lineage>
        <taxon>Eukaryota</taxon>
        <taxon>Fungi</taxon>
        <taxon>Dikarya</taxon>
        <taxon>Basidiomycota</taxon>
        <taxon>Agaricomycotina</taxon>
        <taxon>Agaricomycetes</taxon>
        <taxon>Russulales</taxon>
        <taxon>Russulaceae</taxon>
        <taxon>Russula</taxon>
    </lineage>
</organism>
<evidence type="ECO:0000256" key="1">
    <source>
        <dbReference type="ARBA" id="ARBA00022737"/>
    </source>
</evidence>
<dbReference type="InterPro" id="IPR002110">
    <property type="entry name" value="Ankyrin_rpt"/>
</dbReference>
<dbReference type="PROSITE" id="PS50088">
    <property type="entry name" value="ANK_REPEAT"/>
    <property type="match status" value="2"/>
</dbReference>
<reference evidence="4" key="2">
    <citation type="journal article" date="2020" name="Nat. Commun.">
        <title>Large-scale genome sequencing of mycorrhizal fungi provides insights into the early evolution of symbiotic traits.</title>
        <authorList>
            <person name="Miyauchi S."/>
            <person name="Kiss E."/>
            <person name="Kuo A."/>
            <person name="Drula E."/>
            <person name="Kohler A."/>
            <person name="Sanchez-Garcia M."/>
            <person name="Morin E."/>
            <person name="Andreopoulos B."/>
            <person name="Barry K.W."/>
            <person name="Bonito G."/>
            <person name="Buee M."/>
            <person name="Carver A."/>
            <person name="Chen C."/>
            <person name="Cichocki N."/>
            <person name="Clum A."/>
            <person name="Culley D."/>
            <person name="Crous P.W."/>
            <person name="Fauchery L."/>
            <person name="Girlanda M."/>
            <person name="Hayes R.D."/>
            <person name="Keri Z."/>
            <person name="LaButti K."/>
            <person name="Lipzen A."/>
            <person name="Lombard V."/>
            <person name="Magnuson J."/>
            <person name="Maillard F."/>
            <person name="Murat C."/>
            <person name="Nolan M."/>
            <person name="Ohm R.A."/>
            <person name="Pangilinan J."/>
            <person name="Pereira M.F."/>
            <person name="Perotto S."/>
            <person name="Peter M."/>
            <person name="Pfister S."/>
            <person name="Riley R."/>
            <person name="Sitrit Y."/>
            <person name="Stielow J.B."/>
            <person name="Szollosi G."/>
            <person name="Zifcakova L."/>
            <person name="Stursova M."/>
            <person name="Spatafora J.W."/>
            <person name="Tedersoo L."/>
            <person name="Vaario L.M."/>
            <person name="Yamada A."/>
            <person name="Yan M."/>
            <person name="Wang P."/>
            <person name="Xu J."/>
            <person name="Bruns T."/>
            <person name="Baldrian P."/>
            <person name="Vilgalys R."/>
            <person name="Dunand C."/>
            <person name="Henrissat B."/>
            <person name="Grigoriev I.V."/>
            <person name="Hibbett D."/>
            <person name="Nagy L.G."/>
            <person name="Martin F.M."/>
        </authorList>
    </citation>
    <scope>NUCLEOTIDE SEQUENCE</scope>
    <source>
        <strain evidence="4">Prilba</strain>
    </source>
</reference>
<evidence type="ECO:0000313" key="4">
    <source>
        <dbReference type="EMBL" id="KAF8461145.1"/>
    </source>
</evidence>
<dbReference type="SMART" id="SM00248">
    <property type="entry name" value="ANK"/>
    <property type="match status" value="2"/>
</dbReference>
<evidence type="ECO:0000313" key="5">
    <source>
        <dbReference type="Proteomes" id="UP000759537"/>
    </source>
</evidence>
<proteinExistence type="predicted"/>
<dbReference type="OrthoDB" id="194358at2759"/>
<dbReference type="SUPFAM" id="SSF48403">
    <property type="entry name" value="Ankyrin repeat"/>
    <property type="match status" value="1"/>
</dbReference>
<dbReference type="Proteomes" id="UP000759537">
    <property type="component" value="Unassembled WGS sequence"/>
</dbReference>
<dbReference type="PANTHER" id="PTHR24171">
    <property type="entry name" value="ANKYRIN REPEAT DOMAIN-CONTAINING PROTEIN 39-RELATED"/>
    <property type="match status" value="1"/>
</dbReference>
<dbReference type="AlphaFoldDB" id="A0A9P5JTT4"/>
<reference evidence="4" key="1">
    <citation type="submission" date="2019-10" db="EMBL/GenBank/DDBJ databases">
        <authorList>
            <consortium name="DOE Joint Genome Institute"/>
            <person name="Kuo A."/>
            <person name="Miyauchi S."/>
            <person name="Kiss E."/>
            <person name="Drula E."/>
            <person name="Kohler A."/>
            <person name="Sanchez-Garcia M."/>
            <person name="Andreopoulos B."/>
            <person name="Barry K.W."/>
            <person name="Bonito G."/>
            <person name="Buee M."/>
            <person name="Carver A."/>
            <person name="Chen C."/>
            <person name="Cichocki N."/>
            <person name="Clum A."/>
            <person name="Culley D."/>
            <person name="Crous P.W."/>
            <person name="Fauchery L."/>
            <person name="Girlanda M."/>
            <person name="Hayes R."/>
            <person name="Keri Z."/>
            <person name="LaButti K."/>
            <person name="Lipzen A."/>
            <person name="Lombard V."/>
            <person name="Magnuson J."/>
            <person name="Maillard F."/>
            <person name="Morin E."/>
            <person name="Murat C."/>
            <person name="Nolan M."/>
            <person name="Ohm R."/>
            <person name="Pangilinan J."/>
            <person name="Pereira M."/>
            <person name="Perotto S."/>
            <person name="Peter M."/>
            <person name="Riley R."/>
            <person name="Sitrit Y."/>
            <person name="Stielow B."/>
            <person name="Szollosi G."/>
            <person name="Zifcakova L."/>
            <person name="Stursova M."/>
            <person name="Spatafora J.W."/>
            <person name="Tedersoo L."/>
            <person name="Vaario L.-M."/>
            <person name="Yamada A."/>
            <person name="Yan M."/>
            <person name="Wang P."/>
            <person name="Xu J."/>
            <person name="Bruns T."/>
            <person name="Baldrian P."/>
            <person name="Vilgalys R."/>
            <person name="Henrissat B."/>
            <person name="Grigoriev I.V."/>
            <person name="Hibbett D."/>
            <person name="Nagy L.G."/>
            <person name="Martin F.M."/>
        </authorList>
    </citation>
    <scope>NUCLEOTIDE SEQUENCE</scope>
    <source>
        <strain evidence="4">Prilba</strain>
    </source>
</reference>
<name>A0A9P5JTT4_9AGAM</name>
<comment type="caution">
    <text evidence="4">The sequence shown here is derived from an EMBL/GenBank/DDBJ whole genome shotgun (WGS) entry which is preliminary data.</text>
</comment>